<dbReference type="InterPro" id="IPR043519">
    <property type="entry name" value="NT_sf"/>
</dbReference>
<comment type="caution">
    <text evidence="2">The sequence shown here is derived from an EMBL/GenBank/DDBJ whole genome shotgun (WGS) entry which is preliminary data.</text>
</comment>
<gene>
    <name evidence="2" type="ORF">COS81_02790</name>
</gene>
<protein>
    <recommendedName>
        <fullName evidence="1">Polymerase nucleotidyl transferase domain-containing protein</fullName>
    </recommendedName>
</protein>
<dbReference type="InterPro" id="IPR002934">
    <property type="entry name" value="Polymerase_NTP_transf_dom"/>
</dbReference>
<dbReference type="AlphaFoldDB" id="A0A2M7AMZ3"/>
<reference evidence="3" key="1">
    <citation type="submission" date="2017-09" db="EMBL/GenBank/DDBJ databases">
        <title>Depth-based differentiation of microbial function through sediment-hosted aquifers and enrichment of novel symbionts in the deep terrestrial subsurface.</title>
        <authorList>
            <person name="Probst A.J."/>
            <person name="Ladd B."/>
            <person name="Jarett J.K."/>
            <person name="Geller-Mcgrath D.E."/>
            <person name="Sieber C.M.K."/>
            <person name="Emerson J.B."/>
            <person name="Anantharaman K."/>
            <person name="Thomas B.C."/>
            <person name="Malmstrom R."/>
            <person name="Stieglmeier M."/>
            <person name="Klingl A."/>
            <person name="Woyke T."/>
            <person name="Ryan C.M."/>
            <person name="Banfield J.F."/>
        </authorList>
    </citation>
    <scope>NUCLEOTIDE SEQUENCE [LARGE SCALE GENOMIC DNA]</scope>
</reference>
<organism evidence="2 3">
    <name type="scientific">candidate division WWE3 bacterium CG06_land_8_20_14_3_00_42_16</name>
    <dbReference type="NCBI Taxonomy" id="1975083"/>
    <lineage>
        <taxon>Bacteria</taxon>
        <taxon>Katanobacteria</taxon>
    </lineage>
</organism>
<proteinExistence type="predicted"/>
<dbReference type="CDD" id="cd05403">
    <property type="entry name" value="NT_KNTase_like"/>
    <property type="match status" value="1"/>
</dbReference>
<dbReference type="GO" id="GO:0016779">
    <property type="term" value="F:nucleotidyltransferase activity"/>
    <property type="evidence" value="ECO:0007669"/>
    <property type="project" value="InterPro"/>
</dbReference>
<evidence type="ECO:0000259" key="1">
    <source>
        <dbReference type="Pfam" id="PF01909"/>
    </source>
</evidence>
<dbReference type="Pfam" id="PF01909">
    <property type="entry name" value="NTP_transf_2"/>
    <property type="match status" value="1"/>
</dbReference>
<dbReference type="EMBL" id="PEWD01000058">
    <property type="protein sequence ID" value="PIU68743.1"/>
    <property type="molecule type" value="Genomic_DNA"/>
</dbReference>
<dbReference type="PANTHER" id="PTHR43449:SF1">
    <property type="entry name" value="POLYMERASE BETA NUCLEOTIDYLTRANSFERASE DOMAIN-CONTAINING PROTEIN"/>
    <property type="match status" value="1"/>
</dbReference>
<dbReference type="SUPFAM" id="SSF81301">
    <property type="entry name" value="Nucleotidyltransferase"/>
    <property type="match status" value="1"/>
</dbReference>
<dbReference type="PANTHER" id="PTHR43449">
    <property type="entry name" value="NUCLEOTIDYLTRANSFERASE"/>
    <property type="match status" value="1"/>
</dbReference>
<feature type="domain" description="Polymerase nucleotidyl transferase" evidence="1">
    <location>
        <begin position="15"/>
        <end position="71"/>
    </location>
</feature>
<evidence type="ECO:0000313" key="3">
    <source>
        <dbReference type="Proteomes" id="UP000229916"/>
    </source>
</evidence>
<dbReference type="Gene3D" id="3.30.460.10">
    <property type="entry name" value="Beta Polymerase, domain 2"/>
    <property type="match status" value="1"/>
</dbReference>
<accession>A0A2M7AMZ3</accession>
<dbReference type="Proteomes" id="UP000229916">
    <property type="component" value="Unassembled WGS sequence"/>
</dbReference>
<sequence>MAQRTNLNRKKLTILRRYARFLRDNGLQIEKMIVFGSVAKGTACKESDLDVCVVSSLFGKDPIEESMRLSKLAMEIDYSLEPHPYSPKDLQEKFDPLAAEIRKHGVEIKI</sequence>
<name>A0A2M7AMZ3_UNCKA</name>
<evidence type="ECO:0000313" key="2">
    <source>
        <dbReference type="EMBL" id="PIU68743.1"/>
    </source>
</evidence>